<evidence type="ECO:0000313" key="3">
    <source>
        <dbReference type="EMBL" id="ELP92180.1"/>
    </source>
</evidence>
<dbReference type="EMBL" id="KB206395">
    <property type="protein sequence ID" value="ELP92180.1"/>
    <property type="molecule type" value="Genomic_DNA"/>
</dbReference>
<name>A0A0A1UB07_ENTIV</name>
<reference evidence="3 4" key="1">
    <citation type="submission" date="2012-10" db="EMBL/GenBank/DDBJ databases">
        <authorList>
            <person name="Zafar N."/>
            <person name="Inman J."/>
            <person name="Hall N."/>
            <person name="Lorenzi H."/>
            <person name="Caler E."/>
        </authorList>
    </citation>
    <scope>NUCLEOTIDE SEQUENCE [LARGE SCALE GENOMIC DNA]</scope>
    <source>
        <strain evidence="3 4">IP1</strain>
    </source>
</reference>
<dbReference type="AlphaFoldDB" id="A0A0A1UB07"/>
<evidence type="ECO:0000256" key="2">
    <source>
        <dbReference type="SAM" id="SignalP"/>
    </source>
</evidence>
<dbReference type="OMA" id="FCIENAQ"/>
<dbReference type="OrthoDB" id="28319at2759"/>
<dbReference type="Proteomes" id="UP000014680">
    <property type="component" value="Unassembled WGS sequence"/>
</dbReference>
<evidence type="ECO:0000256" key="1">
    <source>
        <dbReference type="SAM" id="Phobius"/>
    </source>
</evidence>
<keyword evidence="1" id="KW-1133">Transmembrane helix</keyword>
<dbReference type="KEGG" id="eiv:EIN_381470"/>
<sequence length="867" mass="96610">MLSLLVLFAVLGDITMSAKSVCECTVLSDKLYTSNCVDEKGEKVPSNAACVYTISTPIDAPIELENVDELRVKVPSRFNVRDVVINKLVIEDLAVFTRTSPESKLQINQLVASKAKTVTFSTDTFVLSSDGFVDVIVSGGSKVLFSGQINRLTTDGSFSCVLCKVNELEVQGPTEITMNEVDLKKVILKTSNFHLFSPQLTKLDIKELIVDMKSDYLQTLSLIHSASVIPEDMIKTLKVVDTKNNVIKGTIKRKCQGYEVFFVTNSNNEVICHPITCVYKFKGFNMKSCPMAERNVGDSLIPANMIIEEPIWDDKWSALKYTNVIFKTQGKGLNLQKKEIKTETLTFETGKYSLENAQYNGIVVKSGVVLNMTNVIVDRFESKEAQLVIDEVIVVSLLDFKANTVTMTGNLNFGSAQSKEVVKAFFDKDEVDTDKGKFLMQKKTDFFVEEISIMSSVFPVIEDFGKGKMYFEEGVYVTAKNREGDGCVMLADSNQVDAITLKGTNLVLDQNHISAYWCSDAQDIPPSFITCDMKRSYKKNGVYTIGSETIKNAGCEESDEQIVSYVFEEDDVVVNFEARRVGRVEAKKITFKTQLEQVELDEINAKEITFDGNFFSSLISIQEKGKCNIKGIVSFDKILCQTEKTEITVEEGSFLESTGDVVDSLKIVLKSKAAFHGYGREYGFDISNTDFDIANDAIVKVNSECDMNNVNIKLGLLNQHAVNLYSGSLKNVNVFLVIPNSAVLRATKKNPQYLVYSEKGITIENFNTYISEGIVQEATETTVACNGHWILANLKTSKAKCISKGINIRGKDTFTEPERWSRKKTTFKWTYIIVAVPVLAAVVFIIYSFCKTSKTSTGQKTKNILED</sequence>
<protein>
    <submittedName>
        <fullName evidence="3">Uncharacterized protein</fullName>
    </submittedName>
</protein>
<proteinExistence type="predicted"/>
<feature type="signal peptide" evidence="2">
    <location>
        <begin position="1"/>
        <end position="20"/>
    </location>
</feature>
<organism evidence="3 4">
    <name type="scientific">Entamoeba invadens IP1</name>
    <dbReference type="NCBI Taxonomy" id="370355"/>
    <lineage>
        <taxon>Eukaryota</taxon>
        <taxon>Amoebozoa</taxon>
        <taxon>Evosea</taxon>
        <taxon>Archamoebae</taxon>
        <taxon>Mastigamoebida</taxon>
        <taxon>Entamoebidae</taxon>
        <taxon>Entamoeba</taxon>
    </lineage>
</organism>
<gene>
    <name evidence="3" type="ORF">EIN_381470</name>
</gene>
<feature type="chain" id="PRO_5001980386" evidence="2">
    <location>
        <begin position="21"/>
        <end position="867"/>
    </location>
</feature>
<keyword evidence="1" id="KW-0812">Transmembrane</keyword>
<dbReference type="GeneID" id="14891078"/>
<accession>A0A0A1UB07</accession>
<keyword evidence="4" id="KW-1185">Reference proteome</keyword>
<dbReference type="RefSeq" id="XP_004258951.1">
    <property type="nucleotide sequence ID" value="XM_004258903.1"/>
</dbReference>
<keyword evidence="1" id="KW-0472">Membrane</keyword>
<feature type="transmembrane region" description="Helical" evidence="1">
    <location>
        <begin position="829"/>
        <end position="850"/>
    </location>
</feature>
<dbReference type="VEuPathDB" id="AmoebaDB:EIN_381470"/>
<evidence type="ECO:0000313" key="4">
    <source>
        <dbReference type="Proteomes" id="UP000014680"/>
    </source>
</evidence>
<keyword evidence="2" id="KW-0732">Signal</keyword>